<dbReference type="PANTHER" id="PTHR34047">
    <property type="entry name" value="NUCLEAR INTRON MATURASE 1, MITOCHONDRIAL-RELATED"/>
    <property type="match status" value="1"/>
</dbReference>
<dbReference type="InterPro" id="IPR051083">
    <property type="entry name" value="GrpII_Intron_Splice-Mob/Def"/>
</dbReference>
<accession>A0A7T2LL75</accession>
<protein>
    <recommendedName>
        <fullName evidence="4">Reverse transcriptase domain-containing protein</fullName>
    </recommendedName>
</protein>
<dbReference type="KEGG" id="sflv:IC614_07480"/>
<evidence type="ECO:0008006" key="4">
    <source>
        <dbReference type="Google" id="ProtNLM"/>
    </source>
</evidence>
<dbReference type="EMBL" id="CP065592">
    <property type="protein sequence ID" value="QPQ54206.1"/>
    <property type="molecule type" value="Genomic_DNA"/>
</dbReference>
<gene>
    <name evidence="2" type="ORF">IC614_07480</name>
</gene>
<evidence type="ECO:0000256" key="1">
    <source>
        <dbReference type="ARBA" id="ARBA00034120"/>
    </source>
</evidence>
<dbReference type="InterPro" id="IPR036526">
    <property type="entry name" value="C-N_Hydrolase_sf"/>
</dbReference>
<dbReference type="PANTHER" id="PTHR34047:SF8">
    <property type="entry name" value="PROTEIN YKFC"/>
    <property type="match status" value="1"/>
</dbReference>
<keyword evidence="3" id="KW-1185">Reference proteome</keyword>
<proteinExistence type="inferred from homology"/>
<name>A0A7T2LL75_9SPHN</name>
<dbReference type="SUPFAM" id="SSF56317">
    <property type="entry name" value="Carbon-nitrogen hydrolase"/>
    <property type="match status" value="1"/>
</dbReference>
<organism evidence="2 3">
    <name type="scientific">Allosphingosinicella flava</name>
    <dbReference type="NCBI Taxonomy" id="2771430"/>
    <lineage>
        <taxon>Bacteria</taxon>
        <taxon>Pseudomonadati</taxon>
        <taxon>Pseudomonadota</taxon>
        <taxon>Alphaproteobacteria</taxon>
        <taxon>Sphingomonadales</taxon>
        <taxon>Sphingomonadaceae</taxon>
        <taxon>Allosphingosinicella</taxon>
    </lineage>
</organism>
<dbReference type="AlphaFoldDB" id="A0A7T2LL75"/>
<dbReference type="CDD" id="cd01646">
    <property type="entry name" value="RT_Bac_retron_I"/>
    <property type="match status" value="1"/>
</dbReference>
<reference evidence="2 3" key="1">
    <citation type="submission" date="2020-11" db="EMBL/GenBank/DDBJ databases">
        <title>Genome seq and assembly of Sphingosinicella sp.</title>
        <authorList>
            <person name="Chhetri G."/>
        </authorList>
    </citation>
    <scope>NUCLEOTIDE SEQUENCE [LARGE SCALE GENOMIC DNA]</scope>
    <source>
        <strain evidence="2 3">UDD2</strain>
    </source>
</reference>
<evidence type="ECO:0000313" key="3">
    <source>
        <dbReference type="Proteomes" id="UP000594873"/>
    </source>
</evidence>
<dbReference type="RefSeq" id="WP_200970733.1">
    <property type="nucleotide sequence ID" value="NZ_CP065592.1"/>
</dbReference>
<comment type="similarity">
    <text evidence="1">Belongs to the bacterial reverse transcriptase family.</text>
</comment>
<evidence type="ECO:0000313" key="2">
    <source>
        <dbReference type="EMBL" id="QPQ54206.1"/>
    </source>
</evidence>
<dbReference type="Proteomes" id="UP000594873">
    <property type="component" value="Chromosome"/>
</dbReference>
<sequence length="1228" mass="139554">MHYLAPDLDLVSQEYVLVQAWKKTAAYIRYHNWFADTLELDRTAADLPRFIGRLSQRLKAGSYQAREIRIVPAPKSHAWAINKEGEWKPLNRRDVRVRPLAHVSLADQVVSTAILLCLSERVETRQGNPISNLHNPEQRASILSYGNRLFCDFDRERQSLVHRWGSSKLYRAYFQDYRSFLMRSEVVADGLKVERRTFVLQTDLKQFYDRVRPCLLQEKIRNFLKEDDDPRFRDLVSQFFSWRWAEASQPKAERYARATGLDAYSEIALPQGLVSAGFFSNVVLIDFDAKLRSHFGNEVVPGIWLEDACRYVDDLRLTVTVAPGIDVAEIQARLYFWLGSLLEKEAPGLVLAHEKTKTAEFGGEDQQLIRQSRKMERIQAAISGGFDAAGGEEVIQAIEALVRSQVTLNSASDEGRPVSLRAFSDVRDETIGRFAAARFRLTYRSLRPLLENRSVTDLNDIGEETFRRQRLTQEELDEEARAFALTLIDRWVADPANVRLLRVALDLWPSPQILREVLRLLEPYIDGTLRQNLPREIAYYCLAEILRAGATETGFVEDDEAFPKGVNLEGYRHLLTETALKVSMSKAKAVPWFLKQQAQLFLAVHARERAKLPRQRTGEDRYRRMIRFLVGEHATFADAEYAILAIVARRSFLSREEAVELTRLSITEERFSEIAARDIEFARDVYRAVNISIASTTGIAEDLGVAEWSTAQDRRPLKDIVASDPQNPLRNEIGVLSFALAFIREVKAKRVPPIVTPATVQVALEKKGAYHVSRELSFQSVATTPTYRSIYTPPDWAPVGQEWRFQLGYLLRYILTARVDFTVAVRPLSWKEAEPIYRPTRGHWFQRLYGFYNGHEAFGDDWLPISQFTQDFLFSLLIWPGCHTSSPNADTLAVDATEALVERELDKALRMVGKATGILMLPVAAPIPGICSDKRPLRGCVVQSVTPQDGDFKTFGLELADPTIRRKHRNHLSTALAAVEKMLDLRDTHKNQNKRLDWLILPELSVHPRDIATHLVPFARAFKTAILAGLTYEPVIPGGLLVNSAIWIIPRIVQGQGLQTIIRRQGKKFLSPMETPFNTPTPMIDGFRPCQWLIGYEWTSDPNADPLWLTGSICYDGTDLDLVSDLRGRSDIFAIPALNRDVGTFDQMAQALHYHMYQLVVIANNGAFGGSNAHLPKGEAYQRQIFHTHGQPQASISFFEVDDIADMKARRQLGFEGAEKWKYPPAGY</sequence>